<dbReference type="KEGG" id="tng:GSTEN00004282G001"/>
<feature type="non-terminal residue" evidence="2">
    <location>
        <position position="1"/>
    </location>
</feature>
<name>Q4TAC1_TETNG</name>
<evidence type="ECO:0000313" key="2">
    <source>
        <dbReference type="EMBL" id="CAF90161.1"/>
    </source>
</evidence>
<accession>Q4TAC1</accession>
<protein>
    <submittedName>
        <fullName evidence="2">(spotted green pufferfish) hypothetical protein</fullName>
    </submittedName>
</protein>
<gene>
    <name evidence="2" type="ORF">GSTENG00004282001</name>
</gene>
<sequence>CSTMLEQLGLIGTIRDEEQSPEEPDTESEHEVSLCSRLSRVNVSELLSRLDSHFLP</sequence>
<dbReference type="AlphaFoldDB" id="Q4TAC1"/>
<feature type="region of interest" description="Disordered" evidence="1">
    <location>
        <begin position="10"/>
        <end position="34"/>
    </location>
</feature>
<proteinExistence type="predicted"/>
<evidence type="ECO:0000256" key="1">
    <source>
        <dbReference type="SAM" id="MobiDB-lite"/>
    </source>
</evidence>
<dbReference type="EMBL" id="CAAE01007390">
    <property type="protein sequence ID" value="CAF90161.1"/>
    <property type="molecule type" value="Genomic_DNA"/>
</dbReference>
<comment type="caution">
    <text evidence="2">The sequence shown here is derived from an EMBL/GenBank/DDBJ whole genome shotgun (WGS) entry which is preliminary data.</text>
</comment>
<organism evidence="2">
    <name type="scientific">Tetraodon nigroviridis</name>
    <name type="common">Spotted green pufferfish</name>
    <name type="synonym">Chelonodon nigroviridis</name>
    <dbReference type="NCBI Taxonomy" id="99883"/>
    <lineage>
        <taxon>Eukaryota</taxon>
        <taxon>Metazoa</taxon>
        <taxon>Chordata</taxon>
        <taxon>Craniata</taxon>
        <taxon>Vertebrata</taxon>
        <taxon>Euteleostomi</taxon>
        <taxon>Actinopterygii</taxon>
        <taxon>Neopterygii</taxon>
        <taxon>Teleostei</taxon>
        <taxon>Neoteleostei</taxon>
        <taxon>Acanthomorphata</taxon>
        <taxon>Eupercaria</taxon>
        <taxon>Tetraodontiformes</taxon>
        <taxon>Tetradontoidea</taxon>
        <taxon>Tetraodontidae</taxon>
        <taxon>Tetraodon</taxon>
    </lineage>
</organism>
<reference evidence="2" key="1">
    <citation type="journal article" date="2004" name="Nature">
        <title>Genome duplication in the teleost fish Tetraodon nigroviridis reveals the early vertebrate proto-karyotype.</title>
        <authorList>
            <person name="Jaillon O."/>
            <person name="Aury J.-M."/>
            <person name="Brunet F."/>
            <person name="Petit J.-L."/>
            <person name="Stange-Thomann N."/>
            <person name="Mauceli E."/>
            <person name="Bouneau L."/>
            <person name="Fischer C."/>
            <person name="Ozouf-Costaz C."/>
            <person name="Bernot A."/>
            <person name="Nicaud S."/>
            <person name="Jaffe D."/>
            <person name="Fisher S."/>
            <person name="Lutfalla G."/>
            <person name="Dossat C."/>
            <person name="Segurens B."/>
            <person name="Dasilva C."/>
            <person name="Salanoubat M."/>
            <person name="Levy M."/>
            <person name="Boudet N."/>
            <person name="Castellano S."/>
            <person name="Anthouard V."/>
            <person name="Jubin C."/>
            <person name="Castelli V."/>
            <person name="Katinka M."/>
            <person name="Vacherie B."/>
            <person name="Biemont C."/>
            <person name="Skalli Z."/>
            <person name="Cattolico L."/>
            <person name="Poulain J."/>
            <person name="De Berardinis V."/>
            <person name="Cruaud C."/>
            <person name="Duprat S."/>
            <person name="Brottier P."/>
            <person name="Coutanceau J.-P."/>
            <person name="Gouzy J."/>
            <person name="Parra G."/>
            <person name="Lardier G."/>
            <person name="Chapple C."/>
            <person name="McKernan K.J."/>
            <person name="McEwan P."/>
            <person name="Bosak S."/>
            <person name="Kellis M."/>
            <person name="Volff J.-N."/>
            <person name="Guigo R."/>
            <person name="Zody M.C."/>
            <person name="Mesirov J."/>
            <person name="Lindblad-Toh K."/>
            <person name="Birren B."/>
            <person name="Nusbaum C."/>
            <person name="Kahn D."/>
            <person name="Robinson-Rechavi M."/>
            <person name="Laudet V."/>
            <person name="Schachter V."/>
            <person name="Quetier F."/>
            <person name="Saurin W."/>
            <person name="Scarpelli C."/>
            <person name="Wincker P."/>
            <person name="Lander E.S."/>
            <person name="Weissenbach J."/>
            <person name="Roest Crollius H."/>
        </authorList>
    </citation>
    <scope>NUCLEOTIDE SEQUENCE [LARGE SCALE GENOMIC DNA]</scope>
</reference>
<reference evidence="2" key="2">
    <citation type="submission" date="2004-02" db="EMBL/GenBank/DDBJ databases">
        <authorList>
            <consortium name="Genoscope"/>
            <consortium name="Whitehead Institute Centre for Genome Research"/>
        </authorList>
    </citation>
    <scope>NUCLEOTIDE SEQUENCE</scope>
</reference>